<evidence type="ECO:0000256" key="9">
    <source>
        <dbReference type="ARBA" id="ARBA00023002"/>
    </source>
</evidence>
<dbReference type="InterPro" id="IPR002016">
    <property type="entry name" value="Haem_peroxidase"/>
</dbReference>
<keyword evidence="12 17" id="KW-0376">Hydrogen peroxide</keyword>
<feature type="binding site" description="axial binding residue" evidence="14">
    <location>
        <position position="204"/>
    </location>
    <ligand>
        <name>heme b</name>
        <dbReference type="ChEBI" id="CHEBI:60344"/>
    </ligand>
    <ligandPart>
        <name>Fe</name>
        <dbReference type="ChEBI" id="CHEBI:18248"/>
    </ligandPart>
</feature>
<feature type="disulfide bond" evidence="16">
    <location>
        <begin position="134"/>
        <end position="339"/>
    </location>
</feature>
<evidence type="ECO:0000259" key="18">
    <source>
        <dbReference type="PROSITE" id="PS50873"/>
    </source>
</evidence>
<dbReference type="EC" id="1.11.1.7" evidence="3 17"/>
<dbReference type="InterPro" id="IPR000823">
    <property type="entry name" value="Peroxidase_pln"/>
</dbReference>
<dbReference type="GO" id="GO:0006950">
    <property type="term" value="P:response to stress"/>
    <property type="evidence" value="ECO:0000318"/>
    <property type="project" value="GO_Central"/>
</dbReference>
<dbReference type="PRINTS" id="PR00458">
    <property type="entry name" value="PEROXIDASE"/>
</dbReference>
<comment type="similarity">
    <text evidence="17">Belongs to the peroxidase family. Classical plant (class III) peroxidase subfamily.</text>
</comment>
<evidence type="ECO:0000256" key="4">
    <source>
        <dbReference type="ARBA" id="ARBA00022559"/>
    </source>
</evidence>
<evidence type="ECO:0000256" key="12">
    <source>
        <dbReference type="ARBA" id="ARBA00023324"/>
    </source>
</evidence>
<dbReference type="FunFam" id="1.10.420.10:FF:000007">
    <property type="entry name" value="Peroxidase"/>
    <property type="match status" value="1"/>
</dbReference>
<evidence type="ECO:0000256" key="14">
    <source>
        <dbReference type="PIRSR" id="PIRSR600823-3"/>
    </source>
</evidence>
<dbReference type="InterPro" id="IPR010255">
    <property type="entry name" value="Haem_peroxidase_sf"/>
</dbReference>
<dbReference type="Proteomes" id="UP000036987">
    <property type="component" value="Unassembled WGS sequence"/>
</dbReference>
<dbReference type="OMA" id="NCRFTNK"/>
<dbReference type="InterPro" id="IPR033905">
    <property type="entry name" value="Secretory_peroxidase"/>
</dbReference>
<dbReference type="GO" id="GO:0006979">
    <property type="term" value="P:response to oxidative stress"/>
    <property type="evidence" value="ECO:0007669"/>
    <property type="project" value="UniProtKB-UniRule"/>
</dbReference>
<keyword evidence="8 14" id="KW-0106">Calcium</keyword>
<dbReference type="GO" id="GO:0020037">
    <property type="term" value="F:heme binding"/>
    <property type="evidence" value="ECO:0007669"/>
    <property type="project" value="UniProtKB-UniRule"/>
</dbReference>
<sequence length="350" mass="38957">MRGPEVEEIEMKSGIVILVLVLMCVLEKTVAVDVVIPFGSLKLHYYKTTDTCKYAEEYVKHQVGLAWKKDRTVTASLLRLVYSDCFITGCDGSILLDGPDTEKMAPQNYGLKGFDVVDRIKKVMEAYCPGVVSCSDILHLATKEAVALAGAPKYPVFTGRRDAMTSTKASVDLPSPSISWNQALEYFQSRGLDVLDLGTLLGAHSLGKTRCSSIYDRLYNYNKTGTRDPTLKLSFFRTLRSQCPKDSRTANPATSPFVYLNPDSGSSYNFSNSYYSRVLRNEAVLGVDQQFIFSSDGIRIADEFSAIFEDFRRSFALAMYRMGSIGVLTGNEGEIRKQCRFTNANNPNLK</sequence>
<dbReference type="SUPFAM" id="SSF48113">
    <property type="entry name" value="Heme-dependent peroxidases"/>
    <property type="match status" value="1"/>
</dbReference>
<accession>A0A0K9PKK4</accession>
<protein>
    <recommendedName>
        <fullName evidence="3 17">Peroxidase</fullName>
        <ecNumber evidence="3 17">1.11.1.7</ecNumber>
    </recommendedName>
</protein>
<evidence type="ECO:0000256" key="10">
    <source>
        <dbReference type="ARBA" id="ARBA00023004"/>
    </source>
</evidence>
<keyword evidence="6 14" id="KW-0479">Metal-binding</keyword>
<keyword evidence="5 17" id="KW-0349">Heme</keyword>
<feature type="site" description="Transition state stabilizer" evidence="15">
    <location>
        <position position="79"/>
    </location>
</feature>
<feature type="domain" description="Plant heme peroxidase family profile" evidence="18">
    <location>
        <begin position="40"/>
        <end position="343"/>
    </location>
</feature>
<evidence type="ECO:0000256" key="2">
    <source>
        <dbReference type="ARBA" id="ARBA00006873"/>
    </source>
</evidence>
<feature type="disulfide bond" evidence="16">
    <location>
        <begin position="211"/>
        <end position="243"/>
    </location>
</feature>
<evidence type="ECO:0000256" key="15">
    <source>
        <dbReference type="PIRSR" id="PIRSR600823-4"/>
    </source>
</evidence>
<keyword evidence="4 17" id="KW-0575">Peroxidase</keyword>
<dbReference type="InterPro" id="IPR019793">
    <property type="entry name" value="Peroxidases_heam-ligand_BS"/>
</dbReference>
<proteinExistence type="inferred from homology"/>
<comment type="similarity">
    <text evidence="2">Belongs to the peroxidase family. Ascorbate peroxidase subfamily.</text>
</comment>
<dbReference type="Pfam" id="PF00141">
    <property type="entry name" value="peroxidase"/>
    <property type="match status" value="1"/>
</dbReference>
<feature type="binding site" evidence="14">
    <location>
        <position position="263"/>
    </location>
    <ligand>
        <name>Ca(2+)</name>
        <dbReference type="ChEBI" id="CHEBI:29108"/>
        <label>2</label>
    </ligand>
</feature>
<evidence type="ECO:0000256" key="1">
    <source>
        <dbReference type="ARBA" id="ARBA00000189"/>
    </source>
</evidence>
<feature type="disulfide bond" evidence="16">
    <location>
        <begin position="85"/>
        <end position="90"/>
    </location>
</feature>
<feature type="disulfide bond" evidence="16">
    <location>
        <begin position="52"/>
        <end position="128"/>
    </location>
</feature>
<evidence type="ECO:0000256" key="3">
    <source>
        <dbReference type="ARBA" id="ARBA00012313"/>
    </source>
</evidence>
<feature type="binding site" evidence="13">
    <location>
        <position position="174"/>
    </location>
    <ligand>
        <name>substrate</name>
    </ligand>
</feature>
<evidence type="ECO:0000256" key="6">
    <source>
        <dbReference type="ARBA" id="ARBA00022723"/>
    </source>
</evidence>
<dbReference type="CDD" id="cd00693">
    <property type="entry name" value="secretory_peroxidase"/>
    <property type="match status" value="1"/>
</dbReference>
<keyword evidence="20" id="KW-1185">Reference proteome</keyword>
<comment type="cofactor">
    <cofactor evidence="14 17">
        <name>Ca(2+)</name>
        <dbReference type="ChEBI" id="CHEBI:29108"/>
    </cofactor>
    <text evidence="14 17">Binds 2 calcium ions per subunit.</text>
</comment>
<comment type="caution">
    <text evidence="19">The sequence shown here is derived from an EMBL/GenBank/DDBJ whole genome shotgun (WGS) entry which is preliminary data.</text>
</comment>
<feature type="binding site" evidence="14">
    <location>
        <position position="93"/>
    </location>
    <ligand>
        <name>Ca(2+)</name>
        <dbReference type="ChEBI" id="CHEBI:29108"/>
        <label>1</label>
    </ligand>
</feature>
<dbReference type="Gene3D" id="1.10.420.10">
    <property type="entry name" value="Peroxidase, domain 2"/>
    <property type="match status" value="1"/>
</dbReference>
<dbReference type="STRING" id="29655.A0A0K9PKK4"/>
<keyword evidence="10 14" id="KW-0408">Iron</keyword>
<evidence type="ECO:0000256" key="16">
    <source>
        <dbReference type="PIRSR" id="PIRSR600823-5"/>
    </source>
</evidence>
<dbReference type="PROSITE" id="PS00435">
    <property type="entry name" value="PEROXIDASE_1"/>
    <property type="match status" value="1"/>
</dbReference>
<feature type="binding site" evidence="14">
    <location>
        <position position="102"/>
    </location>
    <ligand>
        <name>Ca(2+)</name>
        <dbReference type="ChEBI" id="CHEBI:29108"/>
        <label>1</label>
    </ligand>
</feature>
<dbReference type="PRINTS" id="PR00461">
    <property type="entry name" value="PLPEROXIDASE"/>
</dbReference>
<gene>
    <name evidence="19" type="ORF">ZOSMA_22G00590</name>
</gene>
<dbReference type="GO" id="GO:0009505">
    <property type="term" value="C:plant-type cell wall"/>
    <property type="evidence" value="ECO:0000318"/>
    <property type="project" value="GO_Central"/>
</dbReference>
<reference evidence="20" key="1">
    <citation type="journal article" date="2016" name="Nature">
        <title>The genome of the seagrass Zostera marina reveals angiosperm adaptation to the sea.</title>
        <authorList>
            <person name="Olsen J.L."/>
            <person name="Rouze P."/>
            <person name="Verhelst B."/>
            <person name="Lin Y.-C."/>
            <person name="Bayer T."/>
            <person name="Collen J."/>
            <person name="Dattolo E."/>
            <person name="De Paoli E."/>
            <person name="Dittami S."/>
            <person name="Maumus F."/>
            <person name="Michel G."/>
            <person name="Kersting A."/>
            <person name="Lauritano C."/>
            <person name="Lohaus R."/>
            <person name="Toepel M."/>
            <person name="Tonon T."/>
            <person name="Vanneste K."/>
            <person name="Amirebrahimi M."/>
            <person name="Brakel J."/>
            <person name="Bostroem C."/>
            <person name="Chovatia M."/>
            <person name="Grimwood J."/>
            <person name="Jenkins J.W."/>
            <person name="Jueterbock A."/>
            <person name="Mraz A."/>
            <person name="Stam W.T."/>
            <person name="Tice H."/>
            <person name="Bornberg-Bauer E."/>
            <person name="Green P.J."/>
            <person name="Pearson G.A."/>
            <person name="Procaccini G."/>
            <person name="Duarte C.M."/>
            <person name="Schmutz J."/>
            <person name="Reusch T.B.H."/>
            <person name="Van de Peer Y."/>
        </authorList>
    </citation>
    <scope>NUCLEOTIDE SEQUENCE [LARGE SCALE GENOMIC DNA]</scope>
    <source>
        <strain evidence="20">cv. Finnish</strain>
    </source>
</reference>
<dbReference type="GO" id="GO:0005576">
    <property type="term" value="C:extracellular region"/>
    <property type="evidence" value="ECO:0007669"/>
    <property type="project" value="UniProtKB-SubCell"/>
</dbReference>
<evidence type="ECO:0000256" key="11">
    <source>
        <dbReference type="ARBA" id="ARBA00023157"/>
    </source>
</evidence>
<dbReference type="Gene3D" id="1.10.520.10">
    <property type="match status" value="1"/>
</dbReference>
<feature type="binding site" evidence="14">
    <location>
        <position position="91"/>
    </location>
    <ligand>
        <name>Ca(2+)</name>
        <dbReference type="ChEBI" id="CHEBI:29108"/>
        <label>1</label>
    </ligand>
</feature>
<feature type="binding site" evidence="14">
    <location>
        <position position="89"/>
    </location>
    <ligand>
        <name>Ca(2+)</name>
        <dbReference type="ChEBI" id="CHEBI:29108"/>
        <label>1</label>
    </ligand>
</feature>
<evidence type="ECO:0000256" key="7">
    <source>
        <dbReference type="ARBA" id="ARBA00022729"/>
    </source>
</evidence>
<keyword evidence="7" id="KW-0732">Signal</keyword>
<keyword evidence="9 17" id="KW-0560">Oxidoreductase</keyword>
<dbReference type="AlphaFoldDB" id="A0A0K9PKK4"/>
<dbReference type="GO" id="GO:0046872">
    <property type="term" value="F:metal ion binding"/>
    <property type="evidence" value="ECO:0007669"/>
    <property type="project" value="UniProtKB-UniRule"/>
</dbReference>
<dbReference type="GO" id="GO:0042744">
    <property type="term" value="P:hydrogen peroxide catabolic process"/>
    <property type="evidence" value="ECO:0007669"/>
    <property type="project" value="UniProtKB-KW"/>
</dbReference>
<feature type="binding site" evidence="14">
    <location>
        <position position="84"/>
    </location>
    <ligand>
        <name>Ca(2+)</name>
        <dbReference type="ChEBI" id="CHEBI:29108"/>
        <label>1</label>
    </ligand>
</feature>
<comment type="catalytic activity">
    <reaction evidence="1 17">
        <text>2 a phenolic donor + H2O2 = 2 a phenolic radical donor + 2 H2O</text>
        <dbReference type="Rhea" id="RHEA:56136"/>
        <dbReference type="ChEBI" id="CHEBI:15377"/>
        <dbReference type="ChEBI" id="CHEBI:16240"/>
        <dbReference type="ChEBI" id="CHEBI:139520"/>
        <dbReference type="ChEBI" id="CHEBI:139521"/>
        <dbReference type="EC" id="1.11.1.7"/>
    </reaction>
</comment>
<dbReference type="PROSITE" id="PS50873">
    <property type="entry name" value="PEROXIDASE_4"/>
    <property type="match status" value="1"/>
</dbReference>
<comment type="cofactor">
    <cofactor evidence="14 17">
        <name>heme b</name>
        <dbReference type="ChEBI" id="CHEBI:60344"/>
    </cofactor>
    <text evidence="14 17">Binds 1 heme b (iron(II)-protoporphyrin IX) group per subunit.</text>
</comment>
<keyword evidence="17" id="KW-0964">Secreted</keyword>
<dbReference type="GO" id="GO:0004601">
    <property type="term" value="F:peroxidase activity"/>
    <property type="evidence" value="ECO:0000318"/>
    <property type="project" value="GO_Central"/>
</dbReference>
<dbReference type="EMBL" id="LFYR01000811">
    <property type="protein sequence ID" value="KMZ68770.1"/>
    <property type="molecule type" value="Genomic_DNA"/>
</dbReference>
<evidence type="ECO:0000256" key="17">
    <source>
        <dbReference type="RuleBase" id="RU362060"/>
    </source>
</evidence>
<evidence type="ECO:0000256" key="13">
    <source>
        <dbReference type="PIRSR" id="PIRSR600823-2"/>
    </source>
</evidence>
<evidence type="ECO:0000313" key="20">
    <source>
        <dbReference type="Proteomes" id="UP000036987"/>
    </source>
</evidence>
<organism evidence="19 20">
    <name type="scientific">Zostera marina</name>
    <name type="common">Eelgrass</name>
    <dbReference type="NCBI Taxonomy" id="29655"/>
    <lineage>
        <taxon>Eukaryota</taxon>
        <taxon>Viridiplantae</taxon>
        <taxon>Streptophyta</taxon>
        <taxon>Embryophyta</taxon>
        <taxon>Tracheophyta</taxon>
        <taxon>Spermatophyta</taxon>
        <taxon>Magnoliopsida</taxon>
        <taxon>Liliopsida</taxon>
        <taxon>Zosteraceae</taxon>
        <taxon>Zostera</taxon>
    </lineage>
</organism>
<comment type="subcellular location">
    <subcellularLocation>
        <location evidence="17">Secreted</location>
    </subcellularLocation>
</comment>
<dbReference type="OrthoDB" id="2113341at2759"/>
<evidence type="ECO:0000313" key="19">
    <source>
        <dbReference type="EMBL" id="KMZ68770.1"/>
    </source>
</evidence>
<name>A0A0K9PKK4_ZOSMR</name>
<keyword evidence="11 16" id="KW-1015">Disulfide bond</keyword>
<comment type="function">
    <text evidence="17">Removal of H(2)O(2), oxidation of toxic reductants, biosynthesis and degradation of lignin, suberization, auxin catabolism, response to environmental stresses such as wounding, pathogen attack and oxidative stress.</text>
</comment>
<dbReference type="GO" id="GO:0140825">
    <property type="term" value="F:lactoperoxidase activity"/>
    <property type="evidence" value="ECO:0007669"/>
    <property type="project" value="UniProtKB-EC"/>
</dbReference>
<evidence type="ECO:0000256" key="5">
    <source>
        <dbReference type="ARBA" id="ARBA00022617"/>
    </source>
</evidence>
<dbReference type="PANTHER" id="PTHR31235">
    <property type="entry name" value="PEROXIDASE 25-RELATED"/>
    <property type="match status" value="1"/>
</dbReference>
<evidence type="ECO:0000256" key="8">
    <source>
        <dbReference type="ARBA" id="ARBA00022837"/>
    </source>
</evidence>